<dbReference type="Gene3D" id="2.40.50.180">
    <property type="entry name" value="CheA-289, Domain 4"/>
    <property type="match status" value="1"/>
</dbReference>
<dbReference type="GO" id="GO:0006935">
    <property type="term" value="P:chemotaxis"/>
    <property type="evidence" value="ECO:0007669"/>
    <property type="project" value="InterPro"/>
</dbReference>
<dbReference type="EMBL" id="JAFBDQ010000003">
    <property type="protein sequence ID" value="MBM7555975.1"/>
    <property type="molecule type" value="Genomic_DNA"/>
</dbReference>
<name>A0A938XVG5_9FIRM</name>
<dbReference type="PANTHER" id="PTHR22617">
    <property type="entry name" value="CHEMOTAXIS SENSOR HISTIDINE KINASE-RELATED"/>
    <property type="match status" value="1"/>
</dbReference>
<dbReference type="SUPFAM" id="SSF50341">
    <property type="entry name" value="CheW-like"/>
    <property type="match status" value="1"/>
</dbReference>
<dbReference type="SMART" id="SM00260">
    <property type="entry name" value="CheW"/>
    <property type="match status" value="1"/>
</dbReference>
<dbReference type="InterPro" id="IPR036061">
    <property type="entry name" value="CheW-like_dom_sf"/>
</dbReference>
<gene>
    <name evidence="2" type="ORF">JOC47_000809</name>
</gene>
<dbReference type="InterPro" id="IPR039315">
    <property type="entry name" value="CheW"/>
</dbReference>
<dbReference type="PANTHER" id="PTHR22617:SF23">
    <property type="entry name" value="CHEMOTAXIS PROTEIN CHEW"/>
    <property type="match status" value="1"/>
</dbReference>
<evidence type="ECO:0000313" key="3">
    <source>
        <dbReference type="Proteomes" id="UP000774000"/>
    </source>
</evidence>
<evidence type="ECO:0000313" key="2">
    <source>
        <dbReference type="EMBL" id="MBM7555975.1"/>
    </source>
</evidence>
<keyword evidence="3" id="KW-1185">Reference proteome</keyword>
<accession>A0A938XVG5</accession>
<dbReference type="GO" id="GO:0007165">
    <property type="term" value="P:signal transduction"/>
    <property type="evidence" value="ECO:0007669"/>
    <property type="project" value="InterPro"/>
</dbReference>
<dbReference type="RefSeq" id="WP_204700684.1">
    <property type="nucleotide sequence ID" value="NZ_JAFBDQ010000003.1"/>
</dbReference>
<reference evidence="2" key="1">
    <citation type="submission" date="2021-01" db="EMBL/GenBank/DDBJ databases">
        <title>Genomic Encyclopedia of Type Strains, Phase IV (KMG-IV): sequencing the most valuable type-strain genomes for metagenomic binning, comparative biology and taxonomic classification.</title>
        <authorList>
            <person name="Goeker M."/>
        </authorList>
    </citation>
    <scope>NUCLEOTIDE SEQUENCE</scope>
    <source>
        <strain evidence="2">DSM 23230</strain>
    </source>
</reference>
<dbReference type="Pfam" id="PF01584">
    <property type="entry name" value="CheW"/>
    <property type="match status" value="1"/>
</dbReference>
<dbReference type="GO" id="GO:0005829">
    <property type="term" value="C:cytosol"/>
    <property type="evidence" value="ECO:0007669"/>
    <property type="project" value="TreeGrafter"/>
</dbReference>
<dbReference type="CDD" id="cd00732">
    <property type="entry name" value="CheW"/>
    <property type="match status" value="1"/>
</dbReference>
<organism evidence="2 3">
    <name type="scientific">Halanaerobacter jeridensis</name>
    <dbReference type="NCBI Taxonomy" id="706427"/>
    <lineage>
        <taxon>Bacteria</taxon>
        <taxon>Bacillati</taxon>
        <taxon>Bacillota</taxon>
        <taxon>Clostridia</taxon>
        <taxon>Halanaerobiales</taxon>
        <taxon>Halobacteroidaceae</taxon>
        <taxon>Halanaerobacter</taxon>
    </lineage>
</organism>
<dbReference type="InterPro" id="IPR002545">
    <property type="entry name" value="CheW-lke_dom"/>
</dbReference>
<evidence type="ECO:0000259" key="1">
    <source>
        <dbReference type="PROSITE" id="PS50851"/>
    </source>
</evidence>
<dbReference type="AlphaFoldDB" id="A0A938XVG5"/>
<dbReference type="PROSITE" id="PS50851">
    <property type="entry name" value="CHEW"/>
    <property type="match status" value="1"/>
</dbReference>
<comment type="caution">
    <text evidence="2">The sequence shown here is derived from an EMBL/GenBank/DDBJ whole genome shotgun (WGS) entry which is preliminary data.</text>
</comment>
<dbReference type="Gene3D" id="2.30.30.40">
    <property type="entry name" value="SH3 Domains"/>
    <property type="match status" value="1"/>
</dbReference>
<dbReference type="Proteomes" id="UP000774000">
    <property type="component" value="Unassembled WGS sequence"/>
</dbReference>
<proteinExistence type="predicted"/>
<sequence length="156" mass="17743">MSEDTQQMIIFDIGNEKFGIKITRVHEIIRMKEITELPDSSEYFAGIVNRRGDIVSVVDLRKRFGLEEIVETDNTRIIIIDFQGKDVGLIVDGVSEVLHINEADIDDPPQSMVGIKDDYLQGIVKVDEDIVIILDLDNLLESKEEIELDKEKQGNE</sequence>
<feature type="domain" description="CheW-like" evidence="1">
    <location>
        <begin position="5"/>
        <end position="145"/>
    </location>
</feature>
<protein>
    <submittedName>
        <fullName evidence="2">Purine-binding chemotaxis protein CheW</fullName>
    </submittedName>
</protein>